<evidence type="ECO:0000256" key="8">
    <source>
        <dbReference type="ARBA" id="ARBA00023136"/>
    </source>
</evidence>
<keyword evidence="4" id="KW-0997">Cell inner membrane</keyword>
<dbReference type="RefSeq" id="WP_077549263.1">
    <property type="nucleotide sequence ID" value="NZ_JACHEJ010000004.1"/>
</dbReference>
<evidence type="ECO:0000256" key="7">
    <source>
        <dbReference type="ARBA" id="ARBA00022967"/>
    </source>
</evidence>
<dbReference type="SMART" id="SM00382">
    <property type="entry name" value="AAA"/>
    <property type="match status" value="1"/>
</dbReference>
<organism evidence="10 11">
    <name type="scientific">Pseudorhizobium flavum</name>
    <dbReference type="NCBI Taxonomy" id="1335061"/>
    <lineage>
        <taxon>Bacteria</taxon>
        <taxon>Pseudomonadati</taxon>
        <taxon>Pseudomonadota</taxon>
        <taxon>Alphaproteobacteria</taxon>
        <taxon>Hyphomicrobiales</taxon>
        <taxon>Rhizobiaceae</taxon>
        <taxon>Rhizobium/Agrobacterium group</taxon>
        <taxon>Pseudorhizobium</taxon>
    </lineage>
</organism>
<dbReference type="PANTHER" id="PTHR42781">
    <property type="entry name" value="SPERMIDINE/PUTRESCINE IMPORT ATP-BINDING PROTEIN POTA"/>
    <property type="match status" value="1"/>
</dbReference>
<comment type="similarity">
    <text evidence="1">Belongs to the ABC transporter superfamily.</text>
</comment>
<dbReference type="InterPro" id="IPR050093">
    <property type="entry name" value="ABC_SmlMolc_Importer"/>
</dbReference>
<dbReference type="Gene3D" id="3.40.50.300">
    <property type="entry name" value="P-loop containing nucleotide triphosphate hydrolases"/>
    <property type="match status" value="1"/>
</dbReference>
<keyword evidence="2" id="KW-0813">Transport</keyword>
<dbReference type="InterPro" id="IPR003593">
    <property type="entry name" value="AAA+_ATPase"/>
</dbReference>
<dbReference type="AlphaFoldDB" id="A0A7W9YXI2"/>
<keyword evidence="5" id="KW-0547">Nucleotide-binding</keyword>
<dbReference type="PANTHER" id="PTHR42781:SF1">
    <property type="entry name" value="THIAMINE IMPORT ATP-BINDING PROTEIN THIQ"/>
    <property type="match status" value="1"/>
</dbReference>
<reference evidence="10 11" key="1">
    <citation type="submission" date="2020-08" db="EMBL/GenBank/DDBJ databases">
        <title>Genomic Encyclopedia of Type Strains, Phase IV (KMG-IV): sequencing the most valuable type-strain genomes for metagenomic binning, comparative biology and taxonomic classification.</title>
        <authorList>
            <person name="Goeker M."/>
        </authorList>
    </citation>
    <scope>NUCLEOTIDE SEQUENCE [LARGE SCALE GENOMIC DNA]</scope>
    <source>
        <strain evidence="10 11">DSM 102134</strain>
    </source>
</reference>
<dbReference type="Proteomes" id="UP000535501">
    <property type="component" value="Unassembled WGS sequence"/>
</dbReference>
<gene>
    <name evidence="10" type="ORF">HNQ75_002193</name>
</gene>
<evidence type="ECO:0000256" key="1">
    <source>
        <dbReference type="ARBA" id="ARBA00005417"/>
    </source>
</evidence>
<dbReference type="PROSITE" id="PS50893">
    <property type="entry name" value="ABC_TRANSPORTER_2"/>
    <property type="match status" value="1"/>
</dbReference>
<keyword evidence="11" id="KW-1185">Reference proteome</keyword>
<dbReference type="PROSITE" id="PS00211">
    <property type="entry name" value="ABC_TRANSPORTER_1"/>
    <property type="match status" value="1"/>
</dbReference>
<comment type="caution">
    <text evidence="10">The sequence shown here is derived from an EMBL/GenBank/DDBJ whole genome shotgun (WGS) entry which is preliminary data.</text>
</comment>
<evidence type="ECO:0000256" key="4">
    <source>
        <dbReference type="ARBA" id="ARBA00022519"/>
    </source>
</evidence>
<name>A0A7W9YXI2_9HYPH</name>
<dbReference type="InterPro" id="IPR003439">
    <property type="entry name" value="ABC_transporter-like_ATP-bd"/>
</dbReference>
<keyword evidence="7" id="KW-1278">Translocase</keyword>
<evidence type="ECO:0000256" key="2">
    <source>
        <dbReference type="ARBA" id="ARBA00022448"/>
    </source>
</evidence>
<dbReference type="Pfam" id="PF00005">
    <property type="entry name" value="ABC_tran"/>
    <property type="match status" value="1"/>
</dbReference>
<dbReference type="GO" id="GO:0005524">
    <property type="term" value="F:ATP binding"/>
    <property type="evidence" value="ECO:0007669"/>
    <property type="project" value="UniProtKB-KW"/>
</dbReference>
<evidence type="ECO:0000313" key="10">
    <source>
        <dbReference type="EMBL" id="MBB6180218.1"/>
    </source>
</evidence>
<dbReference type="InterPro" id="IPR027417">
    <property type="entry name" value="P-loop_NTPase"/>
</dbReference>
<evidence type="ECO:0000256" key="6">
    <source>
        <dbReference type="ARBA" id="ARBA00022840"/>
    </source>
</evidence>
<keyword evidence="6 10" id="KW-0067">ATP-binding</keyword>
<dbReference type="EMBL" id="JACHEJ010000004">
    <property type="protein sequence ID" value="MBB6180218.1"/>
    <property type="molecule type" value="Genomic_DNA"/>
</dbReference>
<feature type="domain" description="ABC transporter" evidence="9">
    <location>
        <begin position="10"/>
        <end position="239"/>
    </location>
</feature>
<keyword evidence="8" id="KW-0472">Membrane</keyword>
<sequence>MPIDDDAPEIRLDRVDLTLGSTRFHLDCDIPPGAITAVAGPSGAGKSTLLNLVAGFEVPDSGRVLFNGQDLTLQHPSERPVSLIFQNNNLFGHLDVFTNVALGINPSLRRLTVGERQAVLSALDRVGLGGMERRLPRTLSGGEQQRVAFARTLVRQKPVLLMDEPFAALDPGLRQSMAGLLSELHRETKSTVILVTHDRDELRRLATHVIFMNEGIVLVSAPVEEFLRRSDIPAVVQFLAS</sequence>
<dbReference type="SUPFAM" id="SSF52540">
    <property type="entry name" value="P-loop containing nucleoside triphosphate hydrolases"/>
    <property type="match status" value="1"/>
</dbReference>
<evidence type="ECO:0000256" key="3">
    <source>
        <dbReference type="ARBA" id="ARBA00022475"/>
    </source>
</evidence>
<accession>A0A7W9YXI2</accession>
<proteinExistence type="inferred from homology"/>
<evidence type="ECO:0000313" key="11">
    <source>
        <dbReference type="Proteomes" id="UP000535501"/>
    </source>
</evidence>
<keyword evidence="3" id="KW-1003">Cell membrane</keyword>
<evidence type="ECO:0000259" key="9">
    <source>
        <dbReference type="PROSITE" id="PS50893"/>
    </source>
</evidence>
<protein>
    <submittedName>
        <fullName evidence="10">Thiamine transport system ATP-binding protein</fullName>
    </submittedName>
</protein>
<dbReference type="InterPro" id="IPR017871">
    <property type="entry name" value="ABC_transporter-like_CS"/>
</dbReference>
<dbReference type="GO" id="GO:0016887">
    <property type="term" value="F:ATP hydrolysis activity"/>
    <property type="evidence" value="ECO:0007669"/>
    <property type="project" value="InterPro"/>
</dbReference>
<evidence type="ECO:0000256" key="5">
    <source>
        <dbReference type="ARBA" id="ARBA00022741"/>
    </source>
</evidence>